<comment type="caution">
    <text evidence="2">The sequence shown here is derived from an EMBL/GenBank/DDBJ whole genome shotgun (WGS) entry which is preliminary data.</text>
</comment>
<evidence type="ECO:0000313" key="2">
    <source>
        <dbReference type="EMBL" id="CCH69827.1"/>
    </source>
</evidence>
<proteinExistence type="predicted"/>
<dbReference type="HOGENOM" id="CLU_093435_0_0_11"/>
<gene>
    <name evidence="2" type="ORF">BN10_360034</name>
</gene>
<dbReference type="InterPro" id="IPR036691">
    <property type="entry name" value="Endo/exonu/phosph_ase_sf"/>
</dbReference>
<dbReference type="STRING" id="1193181.BN10_360034"/>
<dbReference type="GO" id="GO:0003824">
    <property type="term" value="F:catalytic activity"/>
    <property type="evidence" value="ECO:0007669"/>
    <property type="project" value="InterPro"/>
</dbReference>
<sequence>MRAVRVASYNTRDFLDDRDAAASVVRAIDPDVLCLQEVPRRLGAAWRVSRFATACGMAWVGRHRGSGGTTIFVSERIRVSGAGHHRLPVRLLDRTRGYAVAHLVIDGWQPLTAVSLHLSLRPDERQRHAGAILAALADQPGALVVAGDLNELDDGAAHRAFAQGLRVVSGSVPTYPSRAPRKALDVIFATPHLKVVAGPPVVLDDAVLAAASDHRPVWVDLRPGSV</sequence>
<dbReference type="eggNOG" id="COG3568">
    <property type="taxonomic scope" value="Bacteria"/>
</dbReference>
<dbReference type="Proteomes" id="UP000013167">
    <property type="component" value="Unassembled WGS sequence"/>
</dbReference>
<dbReference type="Gene3D" id="3.60.10.10">
    <property type="entry name" value="Endonuclease/exonuclease/phosphatase"/>
    <property type="match status" value="1"/>
</dbReference>
<dbReference type="OrthoDB" id="3820230at2"/>
<organism evidence="2 3">
    <name type="scientific">Phycicoccus elongatus Lp2</name>
    <dbReference type="NCBI Taxonomy" id="1193181"/>
    <lineage>
        <taxon>Bacteria</taxon>
        <taxon>Bacillati</taxon>
        <taxon>Actinomycetota</taxon>
        <taxon>Actinomycetes</taxon>
        <taxon>Micrococcales</taxon>
        <taxon>Intrasporangiaceae</taxon>
        <taxon>Phycicoccus</taxon>
    </lineage>
</organism>
<dbReference type="InterPro" id="IPR005135">
    <property type="entry name" value="Endo/exonuclease/phosphatase"/>
</dbReference>
<reference evidence="2 3" key="1">
    <citation type="journal article" date="2013" name="ISME J.">
        <title>A metabolic model for members of the genus Tetrasphaera involved in enhanced biological phosphorus removal.</title>
        <authorList>
            <person name="Kristiansen R."/>
            <person name="Nguyen H.T.T."/>
            <person name="Saunders A.M."/>
            <person name="Nielsen J.L."/>
            <person name="Wimmer R."/>
            <person name="Le V.Q."/>
            <person name="McIlroy S.J."/>
            <person name="Petrovski S."/>
            <person name="Seviour R.J."/>
            <person name="Calteau A."/>
            <person name="Nielsen K.L."/>
            <person name="Nielsen P.H."/>
        </authorList>
    </citation>
    <scope>NUCLEOTIDE SEQUENCE [LARGE SCALE GENOMIC DNA]</scope>
    <source>
        <strain evidence="2 3">Lp2</strain>
    </source>
</reference>
<dbReference type="SUPFAM" id="SSF56219">
    <property type="entry name" value="DNase I-like"/>
    <property type="match status" value="1"/>
</dbReference>
<evidence type="ECO:0000313" key="3">
    <source>
        <dbReference type="Proteomes" id="UP000013167"/>
    </source>
</evidence>
<feature type="domain" description="Endonuclease/exonuclease/phosphatase" evidence="1">
    <location>
        <begin position="8"/>
        <end position="214"/>
    </location>
</feature>
<dbReference type="AlphaFoldDB" id="N0DZ76"/>
<name>N0DZ76_9MICO</name>
<protein>
    <recommendedName>
        <fullName evidence="1">Endonuclease/exonuclease/phosphatase domain-containing protein</fullName>
    </recommendedName>
</protein>
<keyword evidence="3" id="KW-1185">Reference proteome</keyword>
<accession>N0DZ76</accession>
<dbReference type="EMBL" id="CAIZ01000104">
    <property type="protein sequence ID" value="CCH69827.1"/>
    <property type="molecule type" value="Genomic_DNA"/>
</dbReference>
<dbReference type="Pfam" id="PF03372">
    <property type="entry name" value="Exo_endo_phos"/>
    <property type="match status" value="1"/>
</dbReference>
<evidence type="ECO:0000259" key="1">
    <source>
        <dbReference type="Pfam" id="PF03372"/>
    </source>
</evidence>